<sequence length="133" mass="15041">MKNLGLNITLALEMEENLKLIVKECDGLSLQIKNVAERLRGVDDINECSHMVVWVDSLSSLPNWSLKYHNHRYTYAEIPAPSQSKGFLQIFGGASSSSFYVAETLIEIWEKTTCFATVRSIHSLLYVFNVISI</sequence>
<proteinExistence type="predicted"/>
<name>A0A5B7C742_DAVIN</name>
<organism evidence="1">
    <name type="scientific">Davidia involucrata</name>
    <name type="common">Dove tree</name>
    <dbReference type="NCBI Taxonomy" id="16924"/>
    <lineage>
        <taxon>Eukaryota</taxon>
        <taxon>Viridiplantae</taxon>
        <taxon>Streptophyta</taxon>
        <taxon>Embryophyta</taxon>
        <taxon>Tracheophyta</taxon>
        <taxon>Spermatophyta</taxon>
        <taxon>Magnoliopsida</taxon>
        <taxon>eudicotyledons</taxon>
        <taxon>Gunneridae</taxon>
        <taxon>Pentapetalae</taxon>
        <taxon>asterids</taxon>
        <taxon>Cornales</taxon>
        <taxon>Nyssaceae</taxon>
        <taxon>Davidia</taxon>
    </lineage>
</organism>
<dbReference type="EMBL" id="GHES01046169">
    <property type="protein sequence ID" value="MPA76728.1"/>
    <property type="molecule type" value="Transcribed_RNA"/>
</dbReference>
<dbReference type="AlphaFoldDB" id="A0A5B7C742"/>
<evidence type="ECO:0000313" key="1">
    <source>
        <dbReference type="EMBL" id="MPA76728.1"/>
    </source>
</evidence>
<gene>
    <name evidence="1" type="ORF">Din_046169</name>
</gene>
<accession>A0A5B7C742</accession>
<reference evidence="1" key="1">
    <citation type="submission" date="2019-08" db="EMBL/GenBank/DDBJ databases">
        <title>Reference gene set and small RNA set construction with multiple tissues from Davidia involucrata Baill.</title>
        <authorList>
            <person name="Yang H."/>
            <person name="Zhou C."/>
            <person name="Li G."/>
            <person name="Wang J."/>
            <person name="Gao P."/>
            <person name="Wang M."/>
            <person name="Wang R."/>
            <person name="Zhao Y."/>
        </authorList>
    </citation>
    <scope>NUCLEOTIDE SEQUENCE</scope>
    <source>
        <tissue evidence="1">Mixed with DoveR01_LX</tissue>
    </source>
</reference>
<protein>
    <submittedName>
        <fullName evidence="1">Uncharacterized protein</fullName>
    </submittedName>
</protein>